<dbReference type="InterPro" id="IPR012677">
    <property type="entry name" value="Nucleotide-bd_a/b_plait_sf"/>
</dbReference>
<comment type="caution">
    <text evidence="6">The sequence shown here is derived from an EMBL/GenBank/DDBJ whole genome shotgun (WGS) entry which is preliminary data.</text>
</comment>
<dbReference type="Gene3D" id="1.10.10.10">
    <property type="entry name" value="Winged helix-like DNA-binding domain superfamily/Winged helix DNA-binding domain"/>
    <property type="match status" value="1"/>
</dbReference>
<feature type="compositionally biased region" description="Gly residues" evidence="2">
    <location>
        <begin position="479"/>
        <end position="490"/>
    </location>
</feature>
<evidence type="ECO:0000256" key="2">
    <source>
        <dbReference type="SAM" id="MobiDB-lite"/>
    </source>
</evidence>
<dbReference type="SUPFAM" id="SSF54928">
    <property type="entry name" value="RNA-binding domain, RBD"/>
    <property type="match status" value="1"/>
</dbReference>
<dbReference type="PANTHER" id="PTHR37296">
    <property type="entry name" value="CONSERVED VIRULENCE FACTOR B"/>
    <property type="match status" value="1"/>
</dbReference>
<protein>
    <recommendedName>
        <fullName evidence="8">SAP domain-containing protein</fullName>
    </recommendedName>
</protein>
<feature type="domain" description="S1 motif" evidence="4">
    <location>
        <begin position="162"/>
        <end position="227"/>
    </location>
</feature>
<evidence type="ECO:0000313" key="7">
    <source>
        <dbReference type="Proteomes" id="UP000355283"/>
    </source>
</evidence>
<dbReference type="InterPro" id="IPR012340">
    <property type="entry name" value="NA-bd_OB-fold"/>
</dbReference>
<accession>A0A4D9CX12</accession>
<dbReference type="Pfam" id="PF00076">
    <property type="entry name" value="RRM_1"/>
    <property type="match status" value="1"/>
</dbReference>
<gene>
    <name evidence="6" type="ORF">NSK_007721</name>
</gene>
<dbReference type="InterPro" id="IPR003029">
    <property type="entry name" value="S1_domain"/>
</dbReference>
<dbReference type="PANTHER" id="PTHR37296:SF1">
    <property type="entry name" value="CONSERVED VIRULENCE FACTOR B"/>
    <property type="match status" value="1"/>
</dbReference>
<evidence type="ECO:0000313" key="6">
    <source>
        <dbReference type="EMBL" id="TFJ81078.1"/>
    </source>
</evidence>
<keyword evidence="1" id="KW-0694">RNA-binding</keyword>
<dbReference type="SMART" id="SM00316">
    <property type="entry name" value="S1"/>
    <property type="match status" value="1"/>
</dbReference>
<dbReference type="SUPFAM" id="SSF68906">
    <property type="entry name" value="SAP domain"/>
    <property type="match status" value="1"/>
</dbReference>
<name>A0A4D9CX12_9STRA</name>
<reference evidence="6 7" key="1">
    <citation type="submission" date="2019-01" db="EMBL/GenBank/DDBJ databases">
        <title>Nuclear Genome Assembly of the Microalgal Biofuel strain Nannochloropsis salina CCMP1776.</title>
        <authorList>
            <person name="Hovde B."/>
        </authorList>
    </citation>
    <scope>NUCLEOTIDE SEQUENCE [LARGE SCALE GENOMIC DNA]</scope>
    <source>
        <strain evidence="6 7">CCMP1776</strain>
    </source>
</reference>
<proteinExistence type="predicted"/>
<dbReference type="SMART" id="SM00513">
    <property type="entry name" value="SAP"/>
    <property type="match status" value="1"/>
</dbReference>
<dbReference type="Gene3D" id="2.40.50.140">
    <property type="entry name" value="Nucleic acid-binding proteins"/>
    <property type="match status" value="1"/>
</dbReference>
<feature type="domain" description="RRM" evidence="3">
    <location>
        <begin position="360"/>
        <end position="438"/>
    </location>
</feature>
<dbReference type="EMBL" id="SDOX01000145">
    <property type="protein sequence ID" value="TFJ81078.1"/>
    <property type="molecule type" value="Genomic_DNA"/>
</dbReference>
<dbReference type="Proteomes" id="UP000355283">
    <property type="component" value="Unassembled WGS sequence"/>
</dbReference>
<dbReference type="InterPro" id="IPR003034">
    <property type="entry name" value="SAP_dom"/>
</dbReference>
<dbReference type="AlphaFoldDB" id="A0A4D9CX12"/>
<dbReference type="GO" id="GO:0003723">
    <property type="term" value="F:RNA binding"/>
    <property type="evidence" value="ECO:0007669"/>
    <property type="project" value="UniProtKB-UniRule"/>
</dbReference>
<dbReference type="InterPro" id="IPR000504">
    <property type="entry name" value="RRM_dom"/>
</dbReference>
<sequence length="570" mass="61875">MLSSSSEYFAVIDEMKVTELKEHLRRLKKPVSGTKGVLQERLKEALTDTPVQLSSITAPTSPEALVTSEGSDQGMDVEEEEQLLPPADLGDIEDGPLGNGGGTRASPRGRAAQTSRAYTEHEDAYDQTGRGEGSRRGPGGRAPWRADEEAWAHASEEVVEIGQEMEAEVMSFSDLGITVRLDGRYRGLIYEDELDYQRDRQGLRVGDRCVVYVQKVRRDGKVDASFRKFGTFPKLQDGRQVVWDALLASADGSLPLGDRSDSEEVVAALGISKSQFKAAVGMLYKARQVQAPEPYRITLVPEEERGGEGEEGGEEGGRVGERAASMPAFQVRPDGEEGGWGTRTEGNWDQKREEAKWAPTKVFIRGLPFSLTEEDVHKMMSKIGAVVGIRGMTRRDDGRPSGVAWVEYEEEADAVTAKGVFNGKTFRGRYLEVFSMEEMRSDQHRRGGGGGYEKKGSGGGYDQRGGGGRPGGYDRRGASLGGGDWKVGGGQRREFSPRGGMGGSRSYDADGEGEDSWGDVGMAWKNQGGGSEGRRTGGDRGGYFTPRKGAGGMEDGLNFDADLDFGEDDE</sequence>
<dbReference type="PROSITE" id="PS50102">
    <property type="entry name" value="RRM"/>
    <property type="match status" value="1"/>
</dbReference>
<dbReference type="Pfam" id="PF00575">
    <property type="entry name" value="S1"/>
    <property type="match status" value="1"/>
</dbReference>
<keyword evidence="7" id="KW-1185">Reference proteome</keyword>
<feature type="compositionally biased region" description="Acidic residues" evidence="2">
    <location>
        <begin position="561"/>
        <end position="570"/>
    </location>
</feature>
<evidence type="ECO:0000256" key="1">
    <source>
        <dbReference type="PROSITE-ProRule" id="PRU00176"/>
    </source>
</evidence>
<dbReference type="Pfam" id="PF17783">
    <property type="entry name" value="WHD_CvfB"/>
    <property type="match status" value="1"/>
</dbReference>
<dbReference type="InterPro" id="IPR040764">
    <property type="entry name" value="CvfB_WH"/>
</dbReference>
<dbReference type="Pfam" id="PF02037">
    <property type="entry name" value="SAP"/>
    <property type="match status" value="1"/>
</dbReference>
<dbReference type="InterPro" id="IPR036388">
    <property type="entry name" value="WH-like_DNA-bd_sf"/>
</dbReference>
<dbReference type="OrthoDB" id="43714at2759"/>
<feature type="region of interest" description="Disordered" evidence="2">
    <location>
        <begin position="440"/>
        <end position="570"/>
    </location>
</feature>
<evidence type="ECO:0000259" key="4">
    <source>
        <dbReference type="PROSITE" id="PS50126"/>
    </source>
</evidence>
<dbReference type="InterPro" id="IPR036361">
    <property type="entry name" value="SAP_dom_sf"/>
</dbReference>
<dbReference type="SUPFAM" id="SSF50249">
    <property type="entry name" value="Nucleic acid-binding proteins"/>
    <property type="match status" value="1"/>
</dbReference>
<feature type="region of interest" description="Disordered" evidence="2">
    <location>
        <begin position="57"/>
        <end position="144"/>
    </location>
</feature>
<organism evidence="6 7">
    <name type="scientific">Nannochloropsis salina CCMP1776</name>
    <dbReference type="NCBI Taxonomy" id="1027361"/>
    <lineage>
        <taxon>Eukaryota</taxon>
        <taxon>Sar</taxon>
        <taxon>Stramenopiles</taxon>
        <taxon>Ochrophyta</taxon>
        <taxon>Eustigmatophyceae</taxon>
        <taxon>Eustigmatales</taxon>
        <taxon>Monodopsidaceae</taxon>
        <taxon>Microchloropsis</taxon>
        <taxon>Microchloropsis salina</taxon>
    </lineage>
</organism>
<feature type="region of interest" description="Disordered" evidence="2">
    <location>
        <begin position="302"/>
        <end position="323"/>
    </location>
</feature>
<evidence type="ECO:0008006" key="8">
    <source>
        <dbReference type="Google" id="ProtNLM"/>
    </source>
</evidence>
<dbReference type="SMART" id="SM00360">
    <property type="entry name" value="RRM"/>
    <property type="match status" value="1"/>
</dbReference>
<feature type="domain" description="SAP" evidence="5">
    <location>
        <begin position="12"/>
        <end position="46"/>
    </location>
</feature>
<feature type="compositionally biased region" description="Gly residues" evidence="2">
    <location>
        <begin position="457"/>
        <end position="471"/>
    </location>
</feature>
<dbReference type="Gene3D" id="1.10.720.30">
    <property type="entry name" value="SAP domain"/>
    <property type="match status" value="1"/>
</dbReference>
<evidence type="ECO:0000259" key="3">
    <source>
        <dbReference type="PROSITE" id="PS50102"/>
    </source>
</evidence>
<evidence type="ECO:0000259" key="5">
    <source>
        <dbReference type="PROSITE" id="PS50800"/>
    </source>
</evidence>
<dbReference type="InterPro" id="IPR014464">
    <property type="entry name" value="CvfB_fam"/>
</dbReference>
<dbReference type="PROSITE" id="PS50800">
    <property type="entry name" value="SAP"/>
    <property type="match status" value="1"/>
</dbReference>
<dbReference type="PROSITE" id="PS50126">
    <property type="entry name" value="S1"/>
    <property type="match status" value="1"/>
</dbReference>
<dbReference type="Gene3D" id="3.30.70.330">
    <property type="match status" value="1"/>
</dbReference>
<dbReference type="InterPro" id="IPR035979">
    <property type="entry name" value="RBD_domain_sf"/>
</dbReference>